<evidence type="ECO:0000259" key="1">
    <source>
        <dbReference type="Pfam" id="PF01738"/>
    </source>
</evidence>
<accession>A0ABM7IMG2</accession>
<dbReference type="InterPro" id="IPR051049">
    <property type="entry name" value="Dienelactone_hydrolase-like"/>
</dbReference>
<organism evidence="2 3">
    <name type="scientific">Mycolicibacterium aubagnense</name>
    <dbReference type="NCBI Taxonomy" id="319707"/>
    <lineage>
        <taxon>Bacteria</taxon>
        <taxon>Bacillati</taxon>
        <taxon>Actinomycetota</taxon>
        <taxon>Actinomycetes</taxon>
        <taxon>Mycobacteriales</taxon>
        <taxon>Mycobacteriaceae</taxon>
        <taxon>Mycolicibacterium</taxon>
    </lineage>
</organism>
<proteinExistence type="predicted"/>
<keyword evidence="3" id="KW-1185">Reference proteome</keyword>
<sequence length="151" mass="15232">MIYGIRGVSSDVRALADRFADGGHIALAPDLLTRGGRIVCVVRAIEPLFSGSGPAIDTIGAARDYLMADERCAGKIAVAGSSFGGSLALVVAPSGQLDAAASQYGIVLKDPGMLEKSCPVVAGFGARGGIVKAGSAAVLDDALTSHDVPRH</sequence>
<dbReference type="Proteomes" id="UP000465609">
    <property type="component" value="Chromosome"/>
</dbReference>
<dbReference type="Pfam" id="PF01738">
    <property type="entry name" value="DLH"/>
    <property type="match status" value="1"/>
</dbReference>
<evidence type="ECO:0000313" key="3">
    <source>
        <dbReference type="Proteomes" id="UP000465609"/>
    </source>
</evidence>
<dbReference type="PANTHER" id="PTHR46623:SF6">
    <property type="entry name" value="ALPHA_BETA-HYDROLASES SUPERFAMILY PROTEIN"/>
    <property type="match status" value="1"/>
</dbReference>
<dbReference type="SUPFAM" id="SSF53474">
    <property type="entry name" value="alpha/beta-Hydrolases"/>
    <property type="match status" value="1"/>
</dbReference>
<gene>
    <name evidence="2" type="ORF">MAUB_58760</name>
</gene>
<dbReference type="EMBL" id="AP022577">
    <property type="protein sequence ID" value="BBX88003.1"/>
    <property type="molecule type" value="Genomic_DNA"/>
</dbReference>
<evidence type="ECO:0000313" key="2">
    <source>
        <dbReference type="EMBL" id="BBX88003.1"/>
    </source>
</evidence>
<name>A0ABM7IMG2_9MYCO</name>
<dbReference type="InterPro" id="IPR029058">
    <property type="entry name" value="AB_hydrolase_fold"/>
</dbReference>
<dbReference type="InterPro" id="IPR002925">
    <property type="entry name" value="Dienelactn_hydro"/>
</dbReference>
<feature type="domain" description="Dienelactone hydrolase" evidence="1">
    <location>
        <begin position="3"/>
        <end position="148"/>
    </location>
</feature>
<dbReference type="PANTHER" id="PTHR46623">
    <property type="entry name" value="CARBOXYMETHYLENEBUTENOLIDASE-RELATED"/>
    <property type="match status" value="1"/>
</dbReference>
<protein>
    <recommendedName>
        <fullName evidence="1">Dienelactone hydrolase domain-containing protein</fullName>
    </recommendedName>
</protein>
<reference evidence="2 3" key="1">
    <citation type="journal article" date="2019" name="Emerg. Microbes Infect.">
        <title>Comprehensive subspecies identification of 175 nontuberculous mycobacteria species based on 7547 genomic profiles.</title>
        <authorList>
            <person name="Matsumoto Y."/>
            <person name="Kinjo T."/>
            <person name="Motooka D."/>
            <person name="Nabeya D."/>
            <person name="Jung N."/>
            <person name="Uechi K."/>
            <person name="Horii T."/>
            <person name="Iida T."/>
            <person name="Fujita J."/>
            <person name="Nakamura S."/>
        </authorList>
    </citation>
    <scope>NUCLEOTIDE SEQUENCE [LARGE SCALE GENOMIC DNA]</scope>
    <source>
        <strain evidence="2 3">JCM 15296</strain>
    </source>
</reference>
<dbReference type="Gene3D" id="3.40.50.1820">
    <property type="entry name" value="alpha/beta hydrolase"/>
    <property type="match status" value="1"/>
</dbReference>